<dbReference type="AlphaFoldDB" id="A0A0G3ERT3"/>
<feature type="domain" description="UspA" evidence="2">
    <location>
        <begin position="1"/>
        <end position="148"/>
    </location>
</feature>
<comment type="similarity">
    <text evidence="1">Belongs to the universal stress protein A family.</text>
</comment>
<protein>
    <recommendedName>
        <fullName evidence="2">UspA domain-containing protein</fullName>
    </recommendedName>
</protein>
<dbReference type="STRING" id="445709.ABW99_07155"/>
<accession>A0A0G3ERT3</accession>
<dbReference type="SUPFAM" id="SSF52402">
    <property type="entry name" value="Adenine nucleotide alpha hydrolases-like"/>
    <property type="match status" value="1"/>
</dbReference>
<reference evidence="4" key="1">
    <citation type="submission" date="2015-06" db="EMBL/GenBank/DDBJ databases">
        <authorList>
            <person name="Lim Y.L."/>
            <person name="Ee R."/>
            <person name="Yong D."/>
            <person name="How K.Y."/>
            <person name="Yin W.F."/>
            <person name="Chan K.G."/>
        </authorList>
    </citation>
    <scope>NUCLEOTIDE SEQUENCE [LARGE SCALE GENOMIC DNA]</scope>
    <source>
        <strain evidence="4">DSM 25325</strain>
    </source>
</reference>
<evidence type="ECO:0000256" key="1">
    <source>
        <dbReference type="ARBA" id="ARBA00008791"/>
    </source>
</evidence>
<dbReference type="CDD" id="cd00293">
    <property type="entry name" value="USP-like"/>
    <property type="match status" value="1"/>
</dbReference>
<keyword evidence="4" id="KW-1185">Reference proteome</keyword>
<dbReference type="InterPro" id="IPR014729">
    <property type="entry name" value="Rossmann-like_a/b/a_fold"/>
</dbReference>
<evidence type="ECO:0000313" key="4">
    <source>
        <dbReference type="Proteomes" id="UP000036700"/>
    </source>
</evidence>
<dbReference type="PATRIC" id="fig|445709.3.peg.1529"/>
<dbReference type="OrthoDB" id="8547832at2"/>
<proteinExistence type="inferred from homology"/>
<organism evidence="3 4">
    <name type="scientific">Pandoraea thiooxydans</name>
    <dbReference type="NCBI Taxonomy" id="445709"/>
    <lineage>
        <taxon>Bacteria</taxon>
        <taxon>Pseudomonadati</taxon>
        <taxon>Pseudomonadota</taxon>
        <taxon>Betaproteobacteria</taxon>
        <taxon>Burkholderiales</taxon>
        <taxon>Burkholderiaceae</taxon>
        <taxon>Pandoraea</taxon>
    </lineage>
</organism>
<dbReference type="PANTHER" id="PTHR46268:SF15">
    <property type="entry name" value="UNIVERSAL STRESS PROTEIN HP_0031"/>
    <property type="match status" value="1"/>
</dbReference>
<dbReference type="EMBL" id="CP011568">
    <property type="protein sequence ID" value="AKJ68022.1"/>
    <property type="molecule type" value="Genomic_DNA"/>
</dbReference>
<name>A0A0G3ERT3_9BURK</name>
<dbReference type="KEGG" id="ptx:ABW99_07155"/>
<dbReference type="InterPro" id="IPR006016">
    <property type="entry name" value="UspA"/>
</dbReference>
<evidence type="ECO:0000259" key="2">
    <source>
        <dbReference type="Pfam" id="PF00582"/>
    </source>
</evidence>
<dbReference type="PRINTS" id="PR01438">
    <property type="entry name" value="UNVRSLSTRESS"/>
</dbReference>
<gene>
    <name evidence="3" type="ORF">ABW99_07155</name>
</gene>
<dbReference type="PANTHER" id="PTHR46268">
    <property type="entry name" value="STRESS RESPONSE PROTEIN NHAX"/>
    <property type="match status" value="1"/>
</dbReference>
<evidence type="ECO:0000313" key="3">
    <source>
        <dbReference type="EMBL" id="AKJ68022.1"/>
    </source>
</evidence>
<dbReference type="InterPro" id="IPR006015">
    <property type="entry name" value="Universal_stress_UspA"/>
</dbReference>
<dbReference type="RefSeq" id="WP_047213842.1">
    <property type="nucleotide sequence ID" value="NZ_CP011568.3"/>
</dbReference>
<dbReference type="Proteomes" id="UP000036700">
    <property type="component" value="Chromosome"/>
</dbReference>
<sequence>MYQRILLPIDGSSTSLQALQEVRRIARPGTTVRVVTVVEDPVASFPTVYGGYSEIEAIRSALLEEGKQMLASAQHELQDQGITAQTKLLDLRDLGGDIPSAIKSASDAWQADVIVLGTHGRRGARRLFLGSVAEHLVRIADCPVLLVRSDEPKSTEKPTQPHGVLS</sequence>
<dbReference type="Pfam" id="PF00582">
    <property type="entry name" value="Usp"/>
    <property type="match status" value="1"/>
</dbReference>
<dbReference type="Gene3D" id="3.40.50.620">
    <property type="entry name" value="HUPs"/>
    <property type="match status" value="1"/>
</dbReference>